<dbReference type="RefSeq" id="WP_200748153.1">
    <property type="nucleotide sequence ID" value="NZ_JAEOAH010000004.1"/>
</dbReference>
<dbReference type="Proteomes" id="UP000618943">
    <property type="component" value="Unassembled WGS sequence"/>
</dbReference>
<reference evidence="1 2" key="1">
    <citation type="submission" date="2020-12" db="EMBL/GenBank/DDBJ databases">
        <title>YIM B01967 draft genome.</title>
        <authorList>
            <person name="Yan X."/>
        </authorList>
    </citation>
    <scope>NUCLEOTIDE SEQUENCE [LARGE SCALE GENOMIC DNA]</scope>
    <source>
        <strain evidence="1 2">YIM B01967</strain>
    </source>
</reference>
<dbReference type="EMBL" id="JAEOAH010000004">
    <property type="protein sequence ID" value="MBK3494181.1"/>
    <property type="molecule type" value="Genomic_DNA"/>
</dbReference>
<proteinExistence type="predicted"/>
<sequence>MDLNDLFNKVKDVAVSGNFDMKAILSNSFIKEHTNFNTIQELLEKLPFGIKSLDDLKRIPEGDLNKFINQNSQFSTWKEMLVMAGTFLAKK</sequence>
<name>A0ABS1H4G2_9BACL</name>
<evidence type="ECO:0000313" key="1">
    <source>
        <dbReference type="EMBL" id="MBK3494181.1"/>
    </source>
</evidence>
<protein>
    <submittedName>
        <fullName evidence="1">Uncharacterized protein</fullName>
    </submittedName>
</protein>
<keyword evidence="2" id="KW-1185">Reference proteome</keyword>
<comment type="caution">
    <text evidence="1">The sequence shown here is derived from an EMBL/GenBank/DDBJ whole genome shotgun (WGS) entry which is preliminary data.</text>
</comment>
<gene>
    <name evidence="1" type="ORF">JFL43_04775</name>
</gene>
<accession>A0ABS1H4G2</accession>
<organism evidence="1 2">
    <name type="scientific">Viridibacillus soli</name>
    <dbReference type="NCBI Taxonomy" id="2798301"/>
    <lineage>
        <taxon>Bacteria</taxon>
        <taxon>Bacillati</taxon>
        <taxon>Bacillota</taxon>
        <taxon>Bacilli</taxon>
        <taxon>Bacillales</taxon>
        <taxon>Caryophanaceae</taxon>
        <taxon>Viridibacillus</taxon>
    </lineage>
</organism>
<evidence type="ECO:0000313" key="2">
    <source>
        <dbReference type="Proteomes" id="UP000618943"/>
    </source>
</evidence>